<dbReference type="InterPro" id="IPR027749">
    <property type="entry name" value="TTLL12"/>
</dbReference>
<dbReference type="GO" id="GO:0005737">
    <property type="term" value="C:cytoplasm"/>
    <property type="evidence" value="ECO:0007669"/>
    <property type="project" value="TreeGrafter"/>
</dbReference>
<evidence type="ECO:0000256" key="2">
    <source>
        <dbReference type="SAM" id="SignalP"/>
    </source>
</evidence>
<dbReference type="WBParaSite" id="DME_0000774901-mRNA-1">
    <property type="protein sequence ID" value="DME_0000774901-mRNA-1"/>
    <property type="gene ID" value="DME_0000774901"/>
</dbReference>
<evidence type="ECO:0000256" key="1">
    <source>
        <dbReference type="ARBA" id="ARBA00006820"/>
    </source>
</evidence>
<dbReference type="Gene3D" id="3.30.470.20">
    <property type="entry name" value="ATP-grasp fold, B domain"/>
    <property type="match status" value="1"/>
</dbReference>
<reference evidence="4 6" key="2">
    <citation type="submission" date="2018-11" db="EMBL/GenBank/DDBJ databases">
        <authorList>
            <consortium name="Pathogen Informatics"/>
        </authorList>
    </citation>
    <scope>NUCLEOTIDE SEQUENCE [LARGE SCALE GENOMIC DNA]</scope>
</reference>
<dbReference type="InterPro" id="IPR057954">
    <property type="entry name" value="SET_TTL12"/>
</dbReference>
<dbReference type="Proteomes" id="UP000274756">
    <property type="component" value="Unassembled WGS sequence"/>
</dbReference>
<keyword evidence="2" id="KW-0732">Signal</keyword>
<evidence type="ECO:0000259" key="3">
    <source>
        <dbReference type="Pfam" id="PF25556"/>
    </source>
</evidence>
<dbReference type="OrthoDB" id="60477at2759"/>
<evidence type="ECO:0000313" key="4">
    <source>
        <dbReference type="EMBL" id="VDN60186.1"/>
    </source>
</evidence>
<gene>
    <name evidence="4" type="ORF">DME_LOCUS10159</name>
</gene>
<evidence type="ECO:0000313" key="6">
    <source>
        <dbReference type="Proteomes" id="UP000274756"/>
    </source>
</evidence>
<dbReference type="PANTHER" id="PTHR46088:SF1">
    <property type="entry name" value="TUBULIN--TYROSINE LIGASE-LIKE PROTEIN 12"/>
    <property type="match status" value="1"/>
</dbReference>
<protein>
    <recommendedName>
        <fullName evidence="3">Tubulin--tyrosine ligase-like protein 12 SET-like domain-containing protein</fullName>
    </recommendedName>
</protein>
<evidence type="ECO:0000313" key="5">
    <source>
        <dbReference type="Proteomes" id="UP000038040"/>
    </source>
</evidence>
<proteinExistence type="inferred from homology"/>
<feature type="domain" description="Tubulin--tyrosine ligase-like protein 12 SET-like" evidence="3">
    <location>
        <begin position="33"/>
        <end position="114"/>
    </location>
</feature>
<accession>A0A0N4UJC2</accession>
<evidence type="ECO:0000313" key="7">
    <source>
        <dbReference type="WBParaSite" id="DME_0000774901-mRNA-1"/>
    </source>
</evidence>
<dbReference type="InterPro" id="IPR004344">
    <property type="entry name" value="TTL/TTLL_fam"/>
</dbReference>
<dbReference type="GO" id="GO:0019098">
    <property type="term" value="P:reproductive behavior"/>
    <property type="evidence" value="ECO:0007669"/>
    <property type="project" value="UniProtKB-ARBA"/>
</dbReference>
<organism evidence="5 7">
    <name type="scientific">Dracunculus medinensis</name>
    <name type="common">Guinea worm</name>
    <dbReference type="NCBI Taxonomy" id="318479"/>
    <lineage>
        <taxon>Eukaryota</taxon>
        <taxon>Metazoa</taxon>
        <taxon>Ecdysozoa</taxon>
        <taxon>Nematoda</taxon>
        <taxon>Chromadorea</taxon>
        <taxon>Rhabditida</taxon>
        <taxon>Spirurina</taxon>
        <taxon>Dracunculoidea</taxon>
        <taxon>Dracunculidae</taxon>
        <taxon>Dracunculus</taxon>
    </lineage>
</organism>
<dbReference type="Proteomes" id="UP000038040">
    <property type="component" value="Unplaced"/>
</dbReference>
<dbReference type="EMBL" id="UYYG01001204">
    <property type="protein sequence ID" value="VDN60186.1"/>
    <property type="molecule type" value="Genomic_DNA"/>
</dbReference>
<dbReference type="PROSITE" id="PS51221">
    <property type="entry name" value="TTL"/>
    <property type="match status" value="1"/>
</dbReference>
<feature type="signal peptide" evidence="2">
    <location>
        <begin position="1"/>
        <end position="20"/>
    </location>
</feature>
<feature type="chain" id="PRO_5033229911" description="Tubulin--tyrosine ligase-like protein 12 SET-like domain-containing protein" evidence="2">
    <location>
        <begin position="21"/>
        <end position="417"/>
    </location>
</feature>
<dbReference type="STRING" id="318479.A0A0N4UJC2"/>
<sequence>MDFFLNIFFSIFLIDHLMNSSEFQIYSCFYESFNQELDENYIPVWYMLDEFGLSVGHSEKPNCRIVPFYYVDQNLAYTLTIFIEMVTRDFVDNKIWLKNADWRNILLHPWIPVDFTNQKIEHIDPSDDFFFVSSFSLYLLLNFFASFFNWHKIIEILEFFSLNDFCKFQEEHIVDIRYSTCGCKWLFIRYHSGRKCAYDNDQFIANLQGIKYERVGTIEEADIVWHQHFHNYKDLNEKNSRALINQFLCENLLTVKGLFAASLTRGLDMYITDHLPCIIRLMESGPKIACKYIHRPVLFRRPDNGNLVKFDLRYIVFLRSLRPLDILVYKNFWIRSALNKFSLQNLDDIYAHFTVFNYMDGDKVLNVNIIRRDVQVSFIEADFMPVCVRECFFYPDFADTVFRILFTNKYDEETGKS</sequence>
<dbReference type="Pfam" id="PF03133">
    <property type="entry name" value="TTL"/>
    <property type="match status" value="1"/>
</dbReference>
<dbReference type="AlphaFoldDB" id="A0A0N4UJC2"/>
<name>A0A0N4UJC2_DRAME</name>
<reference evidence="7" key="1">
    <citation type="submission" date="2017-02" db="UniProtKB">
        <authorList>
            <consortium name="WormBaseParasite"/>
        </authorList>
    </citation>
    <scope>IDENTIFICATION</scope>
</reference>
<comment type="similarity">
    <text evidence="1">Belongs to the tubulin--tyrosine ligase family.</text>
</comment>
<dbReference type="Pfam" id="PF25556">
    <property type="entry name" value="SET_TTL"/>
    <property type="match status" value="1"/>
</dbReference>
<keyword evidence="6" id="KW-1185">Reference proteome</keyword>
<dbReference type="PANTHER" id="PTHR46088">
    <property type="entry name" value="TUBULIN--TYROSINE LIGASE-LIKE PROTEIN 12"/>
    <property type="match status" value="1"/>
</dbReference>